<organism evidence="1">
    <name type="scientific">Methylobacterium aquaticum</name>
    <dbReference type="NCBI Taxonomy" id="270351"/>
    <lineage>
        <taxon>Bacteria</taxon>
        <taxon>Pseudomonadati</taxon>
        <taxon>Pseudomonadota</taxon>
        <taxon>Alphaproteobacteria</taxon>
        <taxon>Hyphomicrobiales</taxon>
        <taxon>Methylobacteriaceae</taxon>
        <taxon>Methylobacterium</taxon>
    </lineage>
</organism>
<evidence type="ECO:0000313" key="1">
    <source>
        <dbReference type="EMBL" id="KMO39262.1"/>
    </source>
</evidence>
<dbReference type="EMBL" id="LABX01000033">
    <property type="protein sequence ID" value="KMO39262.1"/>
    <property type="molecule type" value="Genomic_DNA"/>
</dbReference>
<dbReference type="AlphaFoldDB" id="A0A0J6T072"/>
<proteinExistence type="predicted"/>
<dbReference type="PATRIC" id="fig|270351.6.peg.4950"/>
<evidence type="ECO:0008006" key="2">
    <source>
        <dbReference type="Google" id="ProtNLM"/>
    </source>
</evidence>
<gene>
    <name evidence="1" type="ORF">VP06_04665</name>
</gene>
<accession>A0A0J6T072</accession>
<reference evidence="1" key="1">
    <citation type="submission" date="2015-03" db="EMBL/GenBank/DDBJ databases">
        <title>Genome sequencing of Methylobacterium aquaticum DSM16371 type strain.</title>
        <authorList>
            <person name="Chaudhry V."/>
            <person name="Patil P.B."/>
        </authorList>
    </citation>
    <scope>NUCLEOTIDE SEQUENCE [LARGE SCALE GENOMIC DNA]</scope>
    <source>
        <strain evidence="1">DSM 16371</strain>
    </source>
</reference>
<dbReference type="Proteomes" id="UP000035929">
    <property type="component" value="Unassembled WGS sequence"/>
</dbReference>
<name>A0A0J6T072_9HYPH</name>
<comment type="caution">
    <text evidence="1">The sequence shown here is derived from an EMBL/GenBank/DDBJ whole genome shotgun (WGS) entry which is preliminary data.</text>
</comment>
<dbReference type="RefSeq" id="WP_048462674.1">
    <property type="nucleotide sequence ID" value="NZ_LABX01000033.1"/>
</dbReference>
<sequence length="220" mass="23889">MSNLREAVIASLPPGMALPEPIDRLLAWMDVNGFARRMRRSGTLYAQLSAPDDPEPASSIVSIAPSEPDYVEGWVGSDPAARDRLANLVRTGGDGSYACLWRDDAGGTRFVHLGSGSGSTMLCTLTTDPVDFLRLLAIGYVELCWPEQFPFAPEDVDEDAVRAPARLRRWVEQEFGVAIPRTASEIVPRPRSMDDDDDGGDPFVIWLRAAQEARDAGGGA</sequence>
<dbReference type="OrthoDB" id="9816539at2"/>
<protein>
    <recommendedName>
        <fullName evidence="2">SMI1/KNR4 family protein</fullName>
    </recommendedName>
</protein>